<dbReference type="GO" id="GO:0033281">
    <property type="term" value="C:TAT protein transport complex"/>
    <property type="evidence" value="ECO:0007669"/>
    <property type="project" value="UniProtKB-UniRule"/>
</dbReference>
<evidence type="ECO:0000256" key="2">
    <source>
        <dbReference type="ARBA" id="ARBA00022692"/>
    </source>
</evidence>
<comment type="subunit">
    <text evidence="5">Forms a complex with TatA.</text>
</comment>
<evidence type="ECO:0000313" key="7">
    <source>
        <dbReference type="EMBL" id="MFC5365392.1"/>
    </source>
</evidence>
<keyword evidence="5" id="KW-0813">Transport</keyword>
<sequence length="747" mass="80945">MSSALDEDTRRTIDEGRRTAGAMLRAAQQDLQKVFIVFLVGFLGAFYALSYAVWPFLKDVTKARMEGVLGEEVQIIAQTPFDVILLQAKISLVVGVIVCLPAFIYYSRDALRVRGMWPSSPVEPWKAVLIGVLSVLLFLAGLAYGYLFFFPVMFEFLAGNALSAGFKPTYSIVKWAQFIFLLTLSFGLAAQMPLAITGLSYSGIVQYETFRDKWRYAVVLIFVFGALFSPPDPFTQIMWAVPLLFLYGFSLYLAKVVVTAKRGSEQIDVWATTRDRWNLVAGSGVLGFVVVYAFYTRGGVELVNSLLASVSDYRVVGAGGTLPLSATAETAVFGVVGALLFALGAVMYFVYNGIVATDQAETGTPAGIDISILDAAGVRAAPPEAFEEMTEPQALELANEAMDEGDKEKARVILDRFDEAESEREAGADADGAAAEADSDAEGGTAEEIPGVADDIGDRAGRAGESFFSALSDDDEEDEDDIGGYYTDIQFILDSLTSRAFWLVAIFMVTLAVTFTGLYLGGLAIVFDNFTSRLPPQLQDGQFLTVVALHPVEALIFQVKFSTVIAAIATAPFVGYFAWPALRERNIVRGNRNVIFGWIAALAAGLIGGFVLGYLYIAPTVISYLVADAVQADMLIRYRITNFFWLIFFMTAGIGLLADIPVLMVLLNTAGVSYRAMRGRWREVTVGILTFAALFTPASISTMLLATIPMMAAYGTGLGILWLVTFGGRRNLAPSRTETGGEAQAAD</sequence>
<evidence type="ECO:0000313" key="8">
    <source>
        <dbReference type="Proteomes" id="UP001596201"/>
    </source>
</evidence>
<evidence type="ECO:0000256" key="4">
    <source>
        <dbReference type="ARBA" id="ARBA00023136"/>
    </source>
</evidence>
<keyword evidence="3 5" id="KW-1133">Transmembrane helix</keyword>
<comment type="similarity">
    <text evidence="5">Belongs to the TatC family.</text>
</comment>
<dbReference type="AlphaFoldDB" id="A0ABD5R5X0"/>
<feature type="transmembrane region" description="Helical" evidence="5">
    <location>
        <begin position="237"/>
        <end position="257"/>
    </location>
</feature>
<keyword evidence="8" id="KW-1185">Reference proteome</keyword>
<feature type="transmembrane region" description="Helical" evidence="5">
    <location>
        <begin position="331"/>
        <end position="351"/>
    </location>
</feature>
<keyword evidence="4 5" id="KW-0472">Membrane</keyword>
<evidence type="ECO:0000256" key="5">
    <source>
        <dbReference type="HAMAP-Rule" id="MF_00902"/>
    </source>
</evidence>
<feature type="transmembrane region" description="Helical" evidence="5">
    <location>
        <begin position="175"/>
        <end position="202"/>
    </location>
</feature>
<comment type="caution">
    <text evidence="5">Lacks conserved residue(s) required for the propagation of feature annotation.</text>
</comment>
<name>A0ABD5R5X0_9EURY</name>
<feature type="transmembrane region" description="Helical" evidence="5">
    <location>
        <begin position="684"/>
        <end position="705"/>
    </location>
</feature>
<keyword evidence="5" id="KW-0811">Translocation</keyword>
<dbReference type="GO" id="GO:0043953">
    <property type="term" value="P:protein transport by the Tat complex"/>
    <property type="evidence" value="ECO:0007669"/>
    <property type="project" value="UniProtKB-UniRule"/>
</dbReference>
<accession>A0ABD5R5X0</accession>
<dbReference type="GO" id="GO:0008320">
    <property type="term" value="F:protein transmembrane transporter activity"/>
    <property type="evidence" value="ECO:0007669"/>
    <property type="project" value="UniProtKB-UniRule"/>
</dbReference>
<comment type="subcellular location">
    <subcellularLocation>
        <location evidence="5">Cell membrane</location>
        <topology evidence="5">Multi-pass membrane protein</topology>
    </subcellularLocation>
    <subcellularLocation>
        <location evidence="1">Membrane</location>
        <topology evidence="1">Multi-pass membrane protein</topology>
    </subcellularLocation>
</comment>
<feature type="transmembrane region" description="Helical" evidence="5">
    <location>
        <begin position="500"/>
        <end position="527"/>
    </location>
</feature>
<dbReference type="Pfam" id="PF00902">
    <property type="entry name" value="TatC"/>
    <property type="match status" value="2"/>
</dbReference>
<keyword evidence="2 5" id="KW-0812">Transmembrane</keyword>
<feature type="transmembrane region" description="Helical" evidence="5">
    <location>
        <begin position="561"/>
        <end position="582"/>
    </location>
</feature>
<feature type="transmembrane region" description="Helical" evidence="5">
    <location>
        <begin position="84"/>
        <end position="106"/>
    </location>
</feature>
<evidence type="ECO:0000256" key="3">
    <source>
        <dbReference type="ARBA" id="ARBA00022989"/>
    </source>
</evidence>
<evidence type="ECO:0000256" key="1">
    <source>
        <dbReference type="ARBA" id="ARBA00004141"/>
    </source>
</evidence>
<proteinExistence type="inferred from homology"/>
<dbReference type="PRINTS" id="PR01840">
    <property type="entry name" value="TATCFAMILY"/>
</dbReference>
<protein>
    <recommendedName>
        <fullName evidence="5">Sec-independent protein translocase protein TatC</fullName>
    </recommendedName>
</protein>
<feature type="transmembrane region" description="Helical" evidence="5">
    <location>
        <begin position="127"/>
        <end position="149"/>
    </location>
</feature>
<feature type="transmembrane region" description="Helical" evidence="5">
    <location>
        <begin position="711"/>
        <end position="728"/>
    </location>
</feature>
<feature type="transmembrane region" description="Helical" evidence="5">
    <location>
        <begin position="277"/>
        <end position="295"/>
    </location>
</feature>
<dbReference type="RefSeq" id="WP_227229314.1">
    <property type="nucleotide sequence ID" value="NZ_JAJCVJ010000001.1"/>
</dbReference>
<dbReference type="Proteomes" id="UP001596201">
    <property type="component" value="Unassembled WGS sequence"/>
</dbReference>
<comment type="caution">
    <text evidence="7">The sequence shown here is derived from an EMBL/GenBank/DDBJ whole genome shotgun (WGS) entry which is preliminary data.</text>
</comment>
<gene>
    <name evidence="5" type="primary">tatC</name>
    <name evidence="7" type="ORF">ACFPJ5_00455</name>
</gene>
<dbReference type="InterPro" id="IPR002033">
    <property type="entry name" value="TatC"/>
</dbReference>
<keyword evidence="5" id="KW-1003">Cell membrane</keyword>
<dbReference type="PANTHER" id="PTHR30371">
    <property type="entry name" value="SEC-INDEPENDENT PROTEIN TRANSLOCASE PROTEIN TATC"/>
    <property type="match status" value="1"/>
</dbReference>
<comment type="function">
    <text evidence="5">Part of the twin-arginine translocation (Tat) system that transports large folded proteins containing a characteristic twin-arginine motif in their signal peptide across membranes.</text>
</comment>
<feature type="transmembrane region" description="Helical" evidence="5">
    <location>
        <begin position="214"/>
        <end position="231"/>
    </location>
</feature>
<feature type="transmembrane region" description="Helical" evidence="5">
    <location>
        <begin position="34"/>
        <end position="54"/>
    </location>
</feature>
<evidence type="ECO:0000256" key="6">
    <source>
        <dbReference type="SAM" id="MobiDB-lite"/>
    </source>
</evidence>
<feature type="transmembrane region" description="Helical" evidence="5">
    <location>
        <begin position="643"/>
        <end position="672"/>
    </location>
</feature>
<feature type="region of interest" description="Disordered" evidence="6">
    <location>
        <begin position="422"/>
        <end position="456"/>
    </location>
</feature>
<reference evidence="7 8" key="1">
    <citation type="journal article" date="2019" name="Int. J. Syst. Evol. Microbiol.">
        <title>The Global Catalogue of Microorganisms (GCM) 10K type strain sequencing project: providing services to taxonomists for standard genome sequencing and annotation.</title>
        <authorList>
            <consortium name="The Broad Institute Genomics Platform"/>
            <consortium name="The Broad Institute Genome Sequencing Center for Infectious Disease"/>
            <person name="Wu L."/>
            <person name="Ma J."/>
        </authorList>
    </citation>
    <scope>NUCLEOTIDE SEQUENCE [LARGE SCALE GENOMIC DNA]</scope>
    <source>
        <strain evidence="7 8">CGMCC 1.12237</strain>
    </source>
</reference>
<keyword evidence="5" id="KW-0653">Protein transport</keyword>
<feature type="compositionally biased region" description="Low complexity" evidence="6">
    <location>
        <begin position="429"/>
        <end position="448"/>
    </location>
</feature>
<dbReference type="PANTHER" id="PTHR30371:SF0">
    <property type="entry name" value="SEC-INDEPENDENT PROTEIN TRANSLOCASE PROTEIN TATC, CHLOROPLASTIC-RELATED"/>
    <property type="match status" value="1"/>
</dbReference>
<dbReference type="HAMAP" id="MF_00902">
    <property type="entry name" value="TatC"/>
    <property type="match status" value="1"/>
</dbReference>
<dbReference type="EMBL" id="JBHSKX010000001">
    <property type="protein sequence ID" value="MFC5365392.1"/>
    <property type="molecule type" value="Genomic_DNA"/>
</dbReference>
<organism evidence="7 8">
    <name type="scientific">Salinirubrum litoreum</name>
    <dbReference type="NCBI Taxonomy" id="1126234"/>
    <lineage>
        <taxon>Archaea</taxon>
        <taxon>Methanobacteriati</taxon>
        <taxon>Methanobacteriota</taxon>
        <taxon>Stenosarchaea group</taxon>
        <taxon>Halobacteria</taxon>
        <taxon>Halobacteriales</taxon>
        <taxon>Haloferacaceae</taxon>
        <taxon>Salinirubrum</taxon>
    </lineage>
</organism>
<feature type="transmembrane region" description="Helical" evidence="5">
    <location>
        <begin position="594"/>
        <end position="617"/>
    </location>
</feature>